<protein>
    <submittedName>
        <fullName evidence="2">FMN-binding protein</fullName>
    </submittedName>
</protein>
<proteinExistence type="predicted"/>
<dbReference type="Proteomes" id="UP000294697">
    <property type="component" value="Unassembled WGS sequence"/>
</dbReference>
<dbReference type="Gene3D" id="3.90.1010.20">
    <property type="match status" value="1"/>
</dbReference>
<organism evidence="2 3">
    <name type="scientific">Halanaerobium saccharolyticum</name>
    <dbReference type="NCBI Taxonomy" id="43595"/>
    <lineage>
        <taxon>Bacteria</taxon>
        <taxon>Bacillati</taxon>
        <taxon>Bacillota</taxon>
        <taxon>Clostridia</taxon>
        <taxon>Halanaerobiales</taxon>
        <taxon>Halanaerobiaceae</taxon>
        <taxon>Halanaerobium</taxon>
    </lineage>
</organism>
<evidence type="ECO:0000313" key="3">
    <source>
        <dbReference type="Proteomes" id="UP000294697"/>
    </source>
</evidence>
<sequence>MIKLNKNQRGLIILVIMIFFFFPLSINAADTTYQDGRYLGYTASNDGDVLVELNINRGKIVDVNLLNPFKIDYKFPPGRKIFLEWPAKVLKKQSAEIDVVSGATESYNKYQKATQMALDIASGKYQENVYYGVAKDYKAGHLLLEVTIENNKITDLRIINGNPQLLIKPDGREKLLPAEPDNYQEAELKFLRNFPAKAIENQGEVEAAPSTKKVTKICNSALKMALEQAGIE</sequence>
<evidence type="ECO:0000259" key="1">
    <source>
        <dbReference type="SMART" id="SM00900"/>
    </source>
</evidence>
<evidence type="ECO:0000313" key="2">
    <source>
        <dbReference type="EMBL" id="TDW00490.1"/>
    </source>
</evidence>
<accession>A0A4R7YUE4</accession>
<feature type="domain" description="FMN-binding" evidence="1">
    <location>
        <begin position="40"/>
        <end position="121"/>
    </location>
</feature>
<dbReference type="Pfam" id="PF04205">
    <property type="entry name" value="FMN_bind"/>
    <property type="match status" value="1"/>
</dbReference>
<dbReference type="OrthoDB" id="2111208at2"/>
<dbReference type="SMART" id="SM00900">
    <property type="entry name" value="FMN_bind"/>
    <property type="match status" value="1"/>
</dbReference>
<dbReference type="RefSeq" id="WP_111571584.1">
    <property type="nucleotide sequence ID" value="NZ_QLME01000005.1"/>
</dbReference>
<comment type="caution">
    <text evidence="2">The sequence shown here is derived from an EMBL/GenBank/DDBJ whole genome shotgun (WGS) entry which is preliminary data.</text>
</comment>
<dbReference type="EMBL" id="SODA01000028">
    <property type="protein sequence ID" value="TDW00490.1"/>
    <property type="molecule type" value="Genomic_DNA"/>
</dbReference>
<dbReference type="AlphaFoldDB" id="A0A4R7YUE4"/>
<name>A0A4R7YUE4_9FIRM</name>
<reference evidence="2 3" key="1">
    <citation type="submission" date="2019-03" db="EMBL/GenBank/DDBJ databases">
        <title>Subsurface microbial communities from deep shales in Ohio and West Virginia, USA.</title>
        <authorList>
            <person name="Wrighton K."/>
        </authorList>
    </citation>
    <scope>NUCLEOTIDE SEQUENCE [LARGE SCALE GENOMIC DNA]</scope>
    <source>
        <strain evidence="2 3">MSL9.2</strain>
    </source>
</reference>
<dbReference type="InterPro" id="IPR007329">
    <property type="entry name" value="FMN-bd"/>
</dbReference>
<dbReference type="GO" id="GO:0010181">
    <property type="term" value="F:FMN binding"/>
    <property type="evidence" value="ECO:0007669"/>
    <property type="project" value="InterPro"/>
</dbReference>
<dbReference type="GO" id="GO:0016020">
    <property type="term" value="C:membrane"/>
    <property type="evidence" value="ECO:0007669"/>
    <property type="project" value="InterPro"/>
</dbReference>
<gene>
    <name evidence="2" type="ORF">C8C77_12849</name>
</gene>